<evidence type="ECO:0000313" key="1">
    <source>
        <dbReference type="EMBL" id="HCB75399.1"/>
    </source>
</evidence>
<accession>A0A3D0WA30</accession>
<sequence>MADGVDLAFEDSAFTQAGDRIVRDYLTAGTRAVGGATRQLEKRLEDATRAGVPGKLWRAWQSTAYPKDGPAKNPAGTVWLRGGARTRGAFQFWTRPGAVKGKSGQFLAIPTAAAGNRGRGRDLTPGEWEQRTGVRLRFVYRRGRASLLVADRGTVQTARGTYTAFKPLTGKRQAADARRGFSRREATAIIFVLLPMVKHRNSVAVEPIINASDGELAALFFREVAALRGGRA</sequence>
<protein>
    <submittedName>
        <fullName evidence="1">Uncharacterized protein</fullName>
    </submittedName>
</protein>
<comment type="caution">
    <text evidence="1">The sequence shown here is derived from an EMBL/GenBank/DDBJ whole genome shotgun (WGS) entry which is preliminary data.</text>
</comment>
<gene>
    <name evidence="1" type="ORF">DEP91_04380</name>
</gene>
<reference evidence="1 2" key="1">
    <citation type="journal article" date="2018" name="Nat. Biotechnol.">
        <title>A standardized bacterial taxonomy based on genome phylogeny substantially revises the tree of life.</title>
        <authorList>
            <person name="Parks D.H."/>
            <person name="Chuvochina M."/>
            <person name="Waite D.W."/>
            <person name="Rinke C."/>
            <person name="Skarshewski A."/>
            <person name="Chaumeil P.A."/>
            <person name="Hugenholtz P."/>
        </authorList>
    </citation>
    <scope>NUCLEOTIDE SEQUENCE [LARGE SCALE GENOMIC DNA]</scope>
    <source>
        <strain evidence="1">UBA9015</strain>
    </source>
</reference>
<organism evidence="1 2">
    <name type="scientific">Sphingomonas bacterium</name>
    <dbReference type="NCBI Taxonomy" id="1895847"/>
    <lineage>
        <taxon>Bacteria</taxon>
        <taxon>Pseudomonadati</taxon>
        <taxon>Pseudomonadota</taxon>
        <taxon>Alphaproteobacteria</taxon>
        <taxon>Sphingomonadales</taxon>
        <taxon>Sphingomonadaceae</taxon>
        <taxon>Sphingomonas</taxon>
    </lineage>
</organism>
<dbReference type="Pfam" id="PF20039">
    <property type="entry name" value="DUF6441"/>
    <property type="match status" value="1"/>
</dbReference>
<dbReference type="EMBL" id="DOYJ01000125">
    <property type="protein sequence ID" value="HCB75399.1"/>
    <property type="molecule type" value="Genomic_DNA"/>
</dbReference>
<dbReference type="AlphaFoldDB" id="A0A3D0WA30"/>
<name>A0A3D0WA30_9SPHN</name>
<proteinExistence type="predicted"/>
<dbReference type="InterPro" id="IPR045622">
    <property type="entry name" value="DUF6441"/>
</dbReference>
<dbReference type="Proteomes" id="UP000262699">
    <property type="component" value="Unassembled WGS sequence"/>
</dbReference>
<evidence type="ECO:0000313" key="2">
    <source>
        <dbReference type="Proteomes" id="UP000262699"/>
    </source>
</evidence>